<reference evidence="3 4" key="1">
    <citation type="submission" date="2018-11" db="EMBL/GenBank/DDBJ databases">
        <title>Sequencing the genomes of 1000 actinobacteria strains.</title>
        <authorList>
            <person name="Klenk H.-P."/>
        </authorList>
    </citation>
    <scope>NUCLEOTIDE SEQUENCE [LARGE SCALE GENOMIC DNA]</scope>
    <source>
        <strain evidence="3 4">DSM 44781</strain>
    </source>
</reference>
<dbReference type="Gene3D" id="1.20.120.450">
    <property type="entry name" value="dinb family like domain"/>
    <property type="match status" value="1"/>
</dbReference>
<evidence type="ECO:0000313" key="4">
    <source>
        <dbReference type="Proteomes" id="UP000266906"/>
    </source>
</evidence>
<evidence type="ECO:0000259" key="2">
    <source>
        <dbReference type="Pfam" id="PF11716"/>
    </source>
</evidence>
<protein>
    <submittedName>
        <fullName evidence="3">Maleylpyruvate isomerase</fullName>
    </submittedName>
</protein>
<dbReference type="InterPro" id="IPR034660">
    <property type="entry name" value="DinB/YfiT-like"/>
</dbReference>
<dbReference type="NCBIfam" id="TIGR03083">
    <property type="entry name" value="maleylpyruvate isomerase family mycothiol-dependent enzyme"/>
    <property type="match status" value="1"/>
</dbReference>
<gene>
    <name evidence="3" type="ORF">EDD38_0399</name>
</gene>
<proteinExistence type="predicted"/>
<dbReference type="Pfam" id="PF11716">
    <property type="entry name" value="MDMPI_N"/>
    <property type="match status" value="1"/>
</dbReference>
<sequence length="259" mass="27480">MSDATTAAAAAAEQLRATAESTELLLHTLAELEPAQLPEPSGLPGWTRGHVLTHIARNADSLVNLLTSARTGENIPQYPSPEARDADIEAGAGRPLAEQVADVRASQQRFQDAAALLAPEHWTVPLTHRSGYVFPAWQLPVKRLAELEYHHVDLNAGYTPAHWPEPFAVAEFRRLGAHFGDLPGLPAVLLVAEDAGLEARLGGDDGGDGDKPGLVAEGPVRALTGWLSGRSNGDGLQVHRGDEGLVDPRTALPELPPMG</sequence>
<keyword evidence="3" id="KW-0413">Isomerase</keyword>
<comment type="caution">
    <text evidence="3">The sequence shown here is derived from an EMBL/GenBank/DDBJ whole genome shotgun (WGS) entry which is preliminary data.</text>
</comment>
<evidence type="ECO:0000313" key="3">
    <source>
        <dbReference type="EMBL" id="RPE32154.1"/>
    </source>
</evidence>
<organism evidence="3 4">
    <name type="scientific">Kitasatospora cineracea</name>
    <dbReference type="NCBI Taxonomy" id="88074"/>
    <lineage>
        <taxon>Bacteria</taxon>
        <taxon>Bacillati</taxon>
        <taxon>Actinomycetota</taxon>
        <taxon>Actinomycetes</taxon>
        <taxon>Kitasatosporales</taxon>
        <taxon>Streptomycetaceae</taxon>
        <taxon>Kitasatospora</taxon>
    </lineage>
</organism>
<dbReference type="GO" id="GO:0016853">
    <property type="term" value="F:isomerase activity"/>
    <property type="evidence" value="ECO:0007669"/>
    <property type="project" value="UniProtKB-KW"/>
</dbReference>
<dbReference type="InterPro" id="IPR024344">
    <property type="entry name" value="MDMPI_metal-binding"/>
</dbReference>
<dbReference type="GO" id="GO:0046872">
    <property type="term" value="F:metal ion binding"/>
    <property type="evidence" value="ECO:0007669"/>
    <property type="project" value="InterPro"/>
</dbReference>
<feature type="region of interest" description="Disordered" evidence="1">
    <location>
        <begin position="237"/>
        <end position="259"/>
    </location>
</feature>
<dbReference type="EMBL" id="RKQG01000001">
    <property type="protein sequence ID" value="RPE32154.1"/>
    <property type="molecule type" value="Genomic_DNA"/>
</dbReference>
<name>A0A3N4S6X4_9ACTN</name>
<accession>A0A3N4S6X4</accession>
<evidence type="ECO:0000256" key="1">
    <source>
        <dbReference type="SAM" id="MobiDB-lite"/>
    </source>
</evidence>
<dbReference type="Proteomes" id="UP000266906">
    <property type="component" value="Unassembled WGS sequence"/>
</dbReference>
<dbReference type="AlphaFoldDB" id="A0A3N4S6X4"/>
<feature type="domain" description="Mycothiol-dependent maleylpyruvate isomerase metal-binding" evidence="2">
    <location>
        <begin position="20"/>
        <end position="154"/>
    </location>
</feature>
<dbReference type="RefSeq" id="WP_123817162.1">
    <property type="nucleotide sequence ID" value="NZ_RKQG01000001.1"/>
</dbReference>
<dbReference type="SUPFAM" id="SSF109854">
    <property type="entry name" value="DinB/YfiT-like putative metalloenzymes"/>
    <property type="match status" value="1"/>
</dbReference>
<dbReference type="InterPro" id="IPR017517">
    <property type="entry name" value="Maleyloyr_isom"/>
</dbReference>
<keyword evidence="4" id="KW-1185">Reference proteome</keyword>